<proteinExistence type="predicted"/>
<dbReference type="Proteomes" id="UP000828390">
    <property type="component" value="Unassembled WGS sequence"/>
</dbReference>
<accession>A0A9D4BYK0</accession>
<reference evidence="1" key="2">
    <citation type="submission" date="2020-11" db="EMBL/GenBank/DDBJ databases">
        <authorList>
            <person name="McCartney M.A."/>
            <person name="Auch B."/>
            <person name="Kono T."/>
            <person name="Mallez S."/>
            <person name="Becker A."/>
            <person name="Gohl D.M."/>
            <person name="Silverstein K.A.T."/>
            <person name="Koren S."/>
            <person name="Bechman K.B."/>
            <person name="Herman A."/>
            <person name="Abrahante J.E."/>
            <person name="Garbe J."/>
        </authorList>
    </citation>
    <scope>NUCLEOTIDE SEQUENCE</scope>
    <source>
        <strain evidence="1">Duluth1</strain>
        <tissue evidence="1">Whole animal</tissue>
    </source>
</reference>
<evidence type="ECO:0000313" key="1">
    <source>
        <dbReference type="EMBL" id="KAH3713387.1"/>
    </source>
</evidence>
<dbReference type="AlphaFoldDB" id="A0A9D4BYK0"/>
<sequence length="102" mass="11916">MFMSKFSGSYRACVTRRVSQHESWEGILFSMWSCEMHPKYPRKAYLSCPPIKMHLDRGQSESSRLEAYVPANVQNLTAFNASWEAESSALDNLEKWYLMQVR</sequence>
<organism evidence="1 2">
    <name type="scientific">Dreissena polymorpha</name>
    <name type="common">Zebra mussel</name>
    <name type="synonym">Mytilus polymorpha</name>
    <dbReference type="NCBI Taxonomy" id="45954"/>
    <lineage>
        <taxon>Eukaryota</taxon>
        <taxon>Metazoa</taxon>
        <taxon>Spiralia</taxon>
        <taxon>Lophotrochozoa</taxon>
        <taxon>Mollusca</taxon>
        <taxon>Bivalvia</taxon>
        <taxon>Autobranchia</taxon>
        <taxon>Heteroconchia</taxon>
        <taxon>Euheterodonta</taxon>
        <taxon>Imparidentia</taxon>
        <taxon>Neoheterodontei</taxon>
        <taxon>Myida</taxon>
        <taxon>Dreissenoidea</taxon>
        <taxon>Dreissenidae</taxon>
        <taxon>Dreissena</taxon>
    </lineage>
</organism>
<keyword evidence="2" id="KW-1185">Reference proteome</keyword>
<reference evidence="1" key="1">
    <citation type="journal article" date="2019" name="bioRxiv">
        <title>The Genome of the Zebra Mussel, Dreissena polymorpha: A Resource for Invasive Species Research.</title>
        <authorList>
            <person name="McCartney M.A."/>
            <person name="Auch B."/>
            <person name="Kono T."/>
            <person name="Mallez S."/>
            <person name="Zhang Y."/>
            <person name="Obille A."/>
            <person name="Becker A."/>
            <person name="Abrahante J.E."/>
            <person name="Garbe J."/>
            <person name="Badalamenti J.P."/>
            <person name="Herman A."/>
            <person name="Mangelson H."/>
            <person name="Liachko I."/>
            <person name="Sullivan S."/>
            <person name="Sone E.D."/>
            <person name="Koren S."/>
            <person name="Silverstein K.A.T."/>
            <person name="Beckman K.B."/>
            <person name="Gohl D.M."/>
        </authorList>
    </citation>
    <scope>NUCLEOTIDE SEQUENCE</scope>
    <source>
        <strain evidence="1">Duluth1</strain>
        <tissue evidence="1">Whole animal</tissue>
    </source>
</reference>
<name>A0A9D4BYK0_DREPO</name>
<dbReference type="EMBL" id="JAIWYP010000014">
    <property type="protein sequence ID" value="KAH3713387.1"/>
    <property type="molecule type" value="Genomic_DNA"/>
</dbReference>
<gene>
    <name evidence="1" type="ORF">DPMN_073179</name>
</gene>
<protein>
    <submittedName>
        <fullName evidence="1">Uncharacterized protein</fullName>
    </submittedName>
</protein>
<comment type="caution">
    <text evidence="1">The sequence shown here is derived from an EMBL/GenBank/DDBJ whole genome shotgun (WGS) entry which is preliminary data.</text>
</comment>
<evidence type="ECO:0000313" key="2">
    <source>
        <dbReference type="Proteomes" id="UP000828390"/>
    </source>
</evidence>